<evidence type="ECO:0000256" key="1">
    <source>
        <dbReference type="SAM" id="Phobius"/>
    </source>
</evidence>
<dbReference type="Proteomes" id="UP000234198">
    <property type="component" value="Unassembled WGS sequence"/>
</dbReference>
<evidence type="ECO:0000313" key="3">
    <source>
        <dbReference type="Proteomes" id="UP000234198"/>
    </source>
</evidence>
<keyword evidence="1" id="KW-0472">Membrane</keyword>
<feature type="transmembrane region" description="Helical" evidence="1">
    <location>
        <begin position="283"/>
        <end position="308"/>
    </location>
</feature>
<dbReference type="EMBL" id="PKKM01000008">
    <property type="protein sequence ID" value="PKY64264.1"/>
    <property type="molecule type" value="Genomic_DNA"/>
</dbReference>
<accession>A0A2I1HZE5</accession>
<evidence type="ECO:0008006" key="4">
    <source>
        <dbReference type="Google" id="ProtNLM"/>
    </source>
</evidence>
<name>A0A2I1HZE5_9ACTO</name>
<dbReference type="AlphaFoldDB" id="A0A2I1HZE5"/>
<comment type="caution">
    <text evidence="2">The sequence shown here is derived from an EMBL/GenBank/DDBJ whole genome shotgun (WGS) entry which is preliminary data.</text>
</comment>
<feature type="transmembrane region" description="Helical" evidence="1">
    <location>
        <begin position="320"/>
        <end position="345"/>
    </location>
</feature>
<proteinExistence type="predicted"/>
<keyword evidence="1" id="KW-1133">Transmembrane helix</keyword>
<organism evidence="2 3">
    <name type="scientific">Schaalia odontolytica</name>
    <dbReference type="NCBI Taxonomy" id="1660"/>
    <lineage>
        <taxon>Bacteria</taxon>
        <taxon>Bacillati</taxon>
        <taxon>Actinomycetota</taxon>
        <taxon>Actinomycetes</taxon>
        <taxon>Actinomycetales</taxon>
        <taxon>Actinomycetaceae</taxon>
        <taxon>Schaalia</taxon>
    </lineage>
</organism>
<reference evidence="2 3" key="1">
    <citation type="submission" date="2017-12" db="EMBL/GenBank/DDBJ databases">
        <title>Phylogenetic diversity of female urinary microbiome.</title>
        <authorList>
            <person name="Thomas-White K."/>
            <person name="Wolfe A.J."/>
        </authorList>
    </citation>
    <scope>NUCLEOTIDE SEQUENCE [LARGE SCALE GENOMIC DNA]</scope>
    <source>
        <strain evidence="2 3">UMB0018</strain>
    </source>
</reference>
<feature type="transmembrane region" description="Helical" evidence="1">
    <location>
        <begin position="20"/>
        <end position="41"/>
    </location>
</feature>
<gene>
    <name evidence="2" type="ORF">CYJ22_06690</name>
</gene>
<dbReference type="RefSeq" id="WP_101602022.1">
    <property type="nucleotide sequence ID" value="NZ_PKKM01000008.1"/>
</dbReference>
<evidence type="ECO:0000313" key="2">
    <source>
        <dbReference type="EMBL" id="PKY64264.1"/>
    </source>
</evidence>
<protein>
    <recommendedName>
        <fullName evidence="4">ABC transporter permease</fullName>
    </recommendedName>
</protein>
<keyword evidence="1" id="KW-0812">Transmembrane</keyword>
<sequence length="357" mass="37447">MSTLSWRALLSEAWRDCLSGTARVGILTVLATALVGGAICADAFSLRSVSVEAASFRVHLGSVRVLQAQGSIDGATCDALSRIPGVRAGAVRSVESGLSPLALPASSLPLYEVTPGTVSLLGTTTADPTGILLPEQVAEDLGTTQGALLPLAHGQTEVAGTYPWDENDGRRPGYAYAALAPVPAMGTFDECWYESWPHSDDVDALVRSTLVGSDDQNAQVLAMNPTRGTTFDAAGRLRQRPTWWAWIAASAIGAVLGAAATWWRRLEIASALHAGLRTSDTTVLQLFEAVAWVGGACVLTSGICLTILSGAAPGDRSDLIRLVAAEGICAASWTLIGVVIASMTIREHQLFTFFKGR</sequence>
<feature type="transmembrane region" description="Helical" evidence="1">
    <location>
        <begin position="243"/>
        <end position="263"/>
    </location>
</feature>